<name>A0AAD5U301_9FUNG</name>
<evidence type="ECO:0000313" key="2">
    <source>
        <dbReference type="Proteomes" id="UP001211065"/>
    </source>
</evidence>
<accession>A0AAD5U301</accession>
<proteinExistence type="predicted"/>
<evidence type="ECO:0000313" key="1">
    <source>
        <dbReference type="EMBL" id="KAJ3222471.1"/>
    </source>
</evidence>
<organism evidence="1 2">
    <name type="scientific">Clydaea vesicula</name>
    <dbReference type="NCBI Taxonomy" id="447962"/>
    <lineage>
        <taxon>Eukaryota</taxon>
        <taxon>Fungi</taxon>
        <taxon>Fungi incertae sedis</taxon>
        <taxon>Chytridiomycota</taxon>
        <taxon>Chytridiomycota incertae sedis</taxon>
        <taxon>Chytridiomycetes</taxon>
        <taxon>Lobulomycetales</taxon>
        <taxon>Lobulomycetaceae</taxon>
        <taxon>Clydaea</taxon>
    </lineage>
</organism>
<dbReference type="AlphaFoldDB" id="A0AAD5U301"/>
<gene>
    <name evidence="1" type="ORF">HK099_002277</name>
</gene>
<reference evidence="1" key="1">
    <citation type="submission" date="2020-05" db="EMBL/GenBank/DDBJ databases">
        <title>Phylogenomic resolution of chytrid fungi.</title>
        <authorList>
            <person name="Stajich J.E."/>
            <person name="Amses K."/>
            <person name="Simmons R."/>
            <person name="Seto K."/>
            <person name="Myers J."/>
            <person name="Bonds A."/>
            <person name="Quandt C.A."/>
            <person name="Barry K."/>
            <person name="Liu P."/>
            <person name="Grigoriev I."/>
            <person name="Longcore J.E."/>
            <person name="James T.Y."/>
        </authorList>
    </citation>
    <scope>NUCLEOTIDE SEQUENCE</scope>
    <source>
        <strain evidence="1">JEL0476</strain>
    </source>
</reference>
<comment type="caution">
    <text evidence="1">The sequence shown here is derived from an EMBL/GenBank/DDBJ whole genome shotgun (WGS) entry which is preliminary data.</text>
</comment>
<protein>
    <submittedName>
        <fullName evidence="1">Uncharacterized protein</fullName>
    </submittedName>
</protein>
<sequence>MSRRDFSKSPSISLFAQPCASTLSLPSVKNNKQQKICNKGKFPLTSSNDTSNTTTNVNIDVIDLTSEDNDIRKGKKRKFSESPNFIDLTTDNVLNIPNKKLNRNNIHNSCNDVEFVSMNINSRINISPPTIVSSRRRNPPPILRSSSDMMQNLARLFQYRREVERNRHEEYDGEAEETFYDRVLLGQNRIKEPNNKPSSIIIATPEPIIEENGGSKMKCAVCLCPPDEKTMLCATRCGHVFW</sequence>
<dbReference type="EMBL" id="JADGJW010000174">
    <property type="protein sequence ID" value="KAJ3222471.1"/>
    <property type="molecule type" value="Genomic_DNA"/>
</dbReference>
<keyword evidence="2" id="KW-1185">Reference proteome</keyword>
<dbReference type="Proteomes" id="UP001211065">
    <property type="component" value="Unassembled WGS sequence"/>
</dbReference>